<dbReference type="GeneID" id="14866974"/>
<dbReference type="EMBL" id="GL883026">
    <property type="protein sequence ID" value="EGG15751.1"/>
    <property type="molecule type" value="Genomic_DNA"/>
</dbReference>
<dbReference type="InterPro" id="IPR011047">
    <property type="entry name" value="Quinoprotein_ADH-like_sf"/>
</dbReference>
<dbReference type="SUPFAM" id="SSF50998">
    <property type="entry name" value="Quinoprotein alcohol dehydrogenase-like"/>
    <property type="match status" value="1"/>
</dbReference>
<gene>
    <name evidence="1" type="ORF">DFA_10594</name>
</gene>
<dbReference type="RefSeq" id="XP_004354498.1">
    <property type="nucleotide sequence ID" value="XM_004354446.1"/>
</dbReference>
<organism evidence="1 2">
    <name type="scientific">Cavenderia fasciculata</name>
    <name type="common">Slime mold</name>
    <name type="synonym">Dictyostelium fasciculatum</name>
    <dbReference type="NCBI Taxonomy" id="261658"/>
    <lineage>
        <taxon>Eukaryota</taxon>
        <taxon>Amoebozoa</taxon>
        <taxon>Evosea</taxon>
        <taxon>Eumycetozoa</taxon>
        <taxon>Dictyostelia</taxon>
        <taxon>Acytosteliales</taxon>
        <taxon>Cavenderiaceae</taxon>
        <taxon>Cavenderia</taxon>
    </lineage>
</organism>
<dbReference type="Pfam" id="PF00400">
    <property type="entry name" value="WD40"/>
    <property type="match status" value="2"/>
</dbReference>
<reference evidence="2" key="1">
    <citation type="journal article" date="2011" name="Genome Res.">
        <title>Phylogeny-wide analysis of social amoeba genomes highlights ancient origins for complex intercellular communication.</title>
        <authorList>
            <person name="Heidel A.J."/>
            <person name="Lawal H.M."/>
            <person name="Felder M."/>
            <person name="Schilde C."/>
            <person name="Helps N.R."/>
            <person name="Tunggal B."/>
            <person name="Rivero F."/>
            <person name="John U."/>
            <person name="Schleicher M."/>
            <person name="Eichinger L."/>
            <person name="Platzer M."/>
            <person name="Noegel A.A."/>
            <person name="Schaap P."/>
            <person name="Gloeckner G."/>
        </authorList>
    </citation>
    <scope>NUCLEOTIDE SEQUENCE [LARGE SCALE GENOMIC DNA]</scope>
    <source>
        <strain evidence="2">SH3</strain>
    </source>
</reference>
<protein>
    <recommendedName>
        <fullName evidence="3">Anaphase-promoting complex subunit 4 WD40 domain-containing protein</fullName>
    </recommendedName>
</protein>
<evidence type="ECO:0000313" key="1">
    <source>
        <dbReference type="EMBL" id="EGG15751.1"/>
    </source>
</evidence>
<dbReference type="KEGG" id="dfa:DFA_10594"/>
<accession>F4QAN2</accession>
<proteinExistence type="predicted"/>
<dbReference type="AlphaFoldDB" id="F4QAN2"/>
<name>F4QAN2_CACFS</name>
<keyword evidence="2" id="KW-1185">Reference proteome</keyword>
<evidence type="ECO:0000313" key="2">
    <source>
        <dbReference type="Proteomes" id="UP000007797"/>
    </source>
</evidence>
<dbReference type="Proteomes" id="UP000007797">
    <property type="component" value="Unassembled WGS sequence"/>
</dbReference>
<sequence>MDQRPKRDKQDDLQFNIRLFNLDNTQQVAEIKGHNDPSYSISFSPDNKSLFNLDNTHASSSISFSPDNKSIAIGGSDGYVIINEIKKS</sequence>
<evidence type="ECO:0008006" key="3">
    <source>
        <dbReference type="Google" id="ProtNLM"/>
    </source>
</evidence>
<dbReference type="InterPro" id="IPR001680">
    <property type="entry name" value="WD40_rpt"/>
</dbReference>
<dbReference type="InterPro" id="IPR015943">
    <property type="entry name" value="WD40/YVTN_repeat-like_dom_sf"/>
</dbReference>
<dbReference type="Gene3D" id="2.130.10.10">
    <property type="entry name" value="YVTN repeat-like/Quinoprotein amine dehydrogenase"/>
    <property type="match status" value="1"/>
</dbReference>